<organism evidence="1 2">
    <name type="scientific">Opisthorchis viverrini</name>
    <name type="common">Southeast Asian liver fluke</name>
    <dbReference type="NCBI Taxonomy" id="6198"/>
    <lineage>
        <taxon>Eukaryota</taxon>
        <taxon>Metazoa</taxon>
        <taxon>Spiralia</taxon>
        <taxon>Lophotrochozoa</taxon>
        <taxon>Platyhelminthes</taxon>
        <taxon>Trematoda</taxon>
        <taxon>Digenea</taxon>
        <taxon>Opisthorchiida</taxon>
        <taxon>Opisthorchiata</taxon>
        <taxon>Opisthorchiidae</taxon>
        <taxon>Opisthorchis</taxon>
    </lineage>
</organism>
<proteinExistence type="predicted"/>
<gene>
    <name evidence="1" type="ORF">T265_09295</name>
</gene>
<keyword evidence="2" id="KW-1185">Reference proteome</keyword>
<evidence type="ECO:0000313" key="2">
    <source>
        <dbReference type="Proteomes" id="UP000054324"/>
    </source>
</evidence>
<sequence length="90" mass="10231">MLLMKADVKMLMENMSDVVETVHLDRPQRNVNKHKAVNKDDDDSLTNFSGHVLLKSFRVVLISELTSSTNTTEVEAADTSVYFIERQQGF</sequence>
<name>A0A075A5L1_OPIVI</name>
<dbReference type="GeneID" id="20323468"/>
<dbReference type="KEGG" id="ovi:T265_09295"/>
<dbReference type="EMBL" id="KL596886">
    <property type="protein sequence ID" value="KER22674.1"/>
    <property type="molecule type" value="Genomic_DNA"/>
</dbReference>
<dbReference type="Proteomes" id="UP000054324">
    <property type="component" value="Unassembled WGS sequence"/>
</dbReference>
<dbReference type="CTD" id="20323468"/>
<dbReference type="AlphaFoldDB" id="A0A075A5L1"/>
<dbReference type="RefSeq" id="XP_009173587.1">
    <property type="nucleotide sequence ID" value="XM_009175323.1"/>
</dbReference>
<reference evidence="1 2" key="1">
    <citation type="submission" date="2013-11" db="EMBL/GenBank/DDBJ databases">
        <title>Opisthorchis viverrini - life in the bile duct.</title>
        <authorList>
            <person name="Young N.D."/>
            <person name="Nagarajan N."/>
            <person name="Lin S.J."/>
            <person name="Korhonen P.K."/>
            <person name="Jex A.R."/>
            <person name="Hall R.S."/>
            <person name="Safavi-Hemami H."/>
            <person name="Kaewkong W."/>
            <person name="Bertrand D."/>
            <person name="Gao S."/>
            <person name="Seet Q."/>
            <person name="Wongkham S."/>
            <person name="Teh B.T."/>
            <person name="Wongkham C."/>
            <person name="Intapan P.M."/>
            <person name="Maleewong W."/>
            <person name="Yang X."/>
            <person name="Hu M."/>
            <person name="Wang Z."/>
            <person name="Hofmann A."/>
            <person name="Sternberg P.W."/>
            <person name="Tan P."/>
            <person name="Wang J."/>
            <person name="Gasser R.B."/>
        </authorList>
    </citation>
    <scope>NUCLEOTIDE SEQUENCE [LARGE SCALE GENOMIC DNA]</scope>
</reference>
<evidence type="ECO:0000313" key="1">
    <source>
        <dbReference type="EMBL" id="KER22674.1"/>
    </source>
</evidence>
<accession>A0A075A5L1</accession>
<protein>
    <submittedName>
        <fullName evidence="1">Uncharacterized protein</fullName>
    </submittedName>
</protein>